<feature type="region of interest" description="Disordered" evidence="2">
    <location>
        <begin position="339"/>
        <end position="369"/>
    </location>
</feature>
<dbReference type="Proteomes" id="UP000827549">
    <property type="component" value="Chromosome 2"/>
</dbReference>
<dbReference type="GO" id="GO:0008033">
    <property type="term" value="P:tRNA processing"/>
    <property type="evidence" value="ECO:0007669"/>
    <property type="project" value="InterPro"/>
</dbReference>
<feature type="region of interest" description="Disordered" evidence="2">
    <location>
        <begin position="1"/>
        <end position="26"/>
    </location>
</feature>
<dbReference type="GO" id="GO:0006364">
    <property type="term" value="P:rRNA processing"/>
    <property type="evidence" value="ECO:0007669"/>
    <property type="project" value="InterPro"/>
</dbReference>
<feature type="region of interest" description="Disordered" evidence="2">
    <location>
        <begin position="74"/>
        <end position="95"/>
    </location>
</feature>
<feature type="coiled-coil region" evidence="1">
    <location>
        <begin position="395"/>
        <end position="430"/>
    </location>
</feature>
<dbReference type="PANTHER" id="PTHR28272">
    <property type="entry name" value="RIBONUCLEASES P/MRP PROTEIN SUBUNIT POP3"/>
    <property type="match status" value="1"/>
</dbReference>
<dbReference type="GO" id="GO:0000172">
    <property type="term" value="C:ribonuclease MRP complex"/>
    <property type="evidence" value="ECO:0007669"/>
    <property type="project" value="TreeGrafter"/>
</dbReference>
<keyword evidence="4" id="KW-1185">Reference proteome</keyword>
<feature type="compositionally biased region" description="Basic and acidic residues" evidence="2">
    <location>
        <begin position="339"/>
        <end position="351"/>
    </location>
</feature>
<dbReference type="PANTHER" id="PTHR28272:SF1">
    <property type="entry name" value="RIBONUCLEASES P_MRP PROTEIN SUBUNIT POP3"/>
    <property type="match status" value="1"/>
</dbReference>
<feature type="compositionally biased region" description="Basic residues" evidence="2">
    <location>
        <begin position="78"/>
        <end position="89"/>
    </location>
</feature>
<feature type="compositionally biased region" description="Basic and acidic residues" evidence="2">
    <location>
        <begin position="458"/>
        <end position="470"/>
    </location>
</feature>
<dbReference type="GO" id="GO:0004526">
    <property type="term" value="F:ribonuclease P activity"/>
    <property type="evidence" value="ECO:0007669"/>
    <property type="project" value="TreeGrafter"/>
</dbReference>
<sequence length="515" mass="55508">MPPAATLPGKTIRQQAKAKGSGADRADLKKDVVKPLLMSPLTVGWPNIPNHLQVGVMAALSQLVPSSVADYHTDRARSSRAGKRARRTQKRADEAGAVVAEEAKKATGRGDVAMEDADLAEALQVAGPGTATAEPSVPTRCGPPTPDILTHFVIGLNETIKALEHSIDDLRFRSAILSDLLARKRSAQDDDLPRFLPTAPTDKVEPASPSTPSAPLSMVLVFNGSVSPQALIDPLPMYAATYNTLLRQNEKLAKSVRSRIPEGEKYIGAEGPEIRIVPLGSREAEGSALFGLRRVSVFAIKSSHPALDVLERLLPPSVLQAPRHAITLPYPTTSLKIFGDEPKDAEPKDGESAVPVAAKPKPKPKVQPSEVPTPAIYYAPVHLKGVLTEAPLDANARKQRRLTEVRRKRVETKEKRREAAAKLEQKLRAEFRAEGRTHPKIGRKERIAIKAGERAAKFAAKQEAKEKKAAEASNPQPKEKRAGEPLVQSKAKRAKAEAKAKAVDKARAAATTTAQ</sequence>
<dbReference type="GO" id="GO:0005829">
    <property type="term" value="C:cytosol"/>
    <property type="evidence" value="ECO:0007669"/>
    <property type="project" value="TreeGrafter"/>
</dbReference>
<feature type="region of interest" description="Disordered" evidence="2">
    <location>
        <begin position="191"/>
        <end position="212"/>
    </location>
</feature>
<dbReference type="GO" id="GO:0000171">
    <property type="term" value="F:ribonuclease MRP activity"/>
    <property type="evidence" value="ECO:0007669"/>
    <property type="project" value="TreeGrafter"/>
</dbReference>
<accession>A0AAF0Y7U1</accession>
<proteinExistence type="predicted"/>
<organism evidence="3 4">
    <name type="scientific">Vanrija pseudolonga</name>
    <dbReference type="NCBI Taxonomy" id="143232"/>
    <lineage>
        <taxon>Eukaryota</taxon>
        <taxon>Fungi</taxon>
        <taxon>Dikarya</taxon>
        <taxon>Basidiomycota</taxon>
        <taxon>Agaricomycotina</taxon>
        <taxon>Tremellomycetes</taxon>
        <taxon>Trichosporonales</taxon>
        <taxon>Trichosporonaceae</taxon>
        <taxon>Vanrija</taxon>
    </lineage>
</organism>
<feature type="compositionally biased region" description="Basic and acidic residues" evidence="2">
    <location>
        <begin position="494"/>
        <end position="507"/>
    </location>
</feature>
<evidence type="ECO:0000256" key="1">
    <source>
        <dbReference type="SAM" id="Coils"/>
    </source>
</evidence>
<dbReference type="GeneID" id="87806428"/>
<dbReference type="RefSeq" id="XP_062625691.1">
    <property type="nucleotide sequence ID" value="XM_062769707.1"/>
</dbReference>
<protein>
    <submittedName>
        <fullName evidence="3">Uncharacterized protein</fullName>
    </submittedName>
</protein>
<dbReference type="GO" id="GO:0005655">
    <property type="term" value="C:nucleolar ribonuclease P complex"/>
    <property type="evidence" value="ECO:0007669"/>
    <property type="project" value="TreeGrafter"/>
</dbReference>
<reference evidence="3" key="1">
    <citation type="submission" date="2023-10" db="EMBL/GenBank/DDBJ databases">
        <authorList>
            <person name="Noh H."/>
        </authorList>
    </citation>
    <scope>NUCLEOTIDE SEQUENCE</scope>
    <source>
        <strain evidence="3">DUCC4014</strain>
    </source>
</reference>
<dbReference type="GO" id="GO:0034965">
    <property type="term" value="P:intronic box C/D snoRNA processing"/>
    <property type="evidence" value="ECO:0007669"/>
    <property type="project" value="TreeGrafter"/>
</dbReference>
<dbReference type="InterPro" id="IPR013241">
    <property type="entry name" value="RNase_P_Pop3"/>
</dbReference>
<dbReference type="EMBL" id="CP086715">
    <property type="protein sequence ID" value="WOO79659.1"/>
    <property type="molecule type" value="Genomic_DNA"/>
</dbReference>
<name>A0AAF0Y7U1_9TREE</name>
<evidence type="ECO:0000313" key="3">
    <source>
        <dbReference type="EMBL" id="WOO79659.1"/>
    </source>
</evidence>
<feature type="region of interest" description="Disordered" evidence="2">
    <location>
        <begin position="458"/>
        <end position="515"/>
    </location>
</feature>
<gene>
    <name evidence="3" type="ORF">LOC62_02G003182</name>
</gene>
<dbReference type="AlphaFoldDB" id="A0AAF0Y7U1"/>
<keyword evidence="1" id="KW-0175">Coiled coil</keyword>
<evidence type="ECO:0000313" key="4">
    <source>
        <dbReference type="Proteomes" id="UP000827549"/>
    </source>
</evidence>
<evidence type="ECO:0000256" key="2">
    <source>
        <dbReference type="SAM" id="MobiDB-lite"/>
    </source>
</evidence>